<dbReference type="eggNOG" id="KOG2667">
    <property type="taxonomic scope" value="Eukaryota"/>
</dbReference>
<dbReference type="PANTHER" id="PTHR47750">
    <property type="entry name" value="F-BOX PROTEIN SNE"/>
    <property type="match status" value="1"/>
</dbReference>
<dbReference type="GO" id="GO:0009937">
    <property type="term" value="P:regulation of gibberellic acid mediated signaling pathway"/>
    <property type="evidence" value="ECO:0007669"/>
    <property type="project" value="InterPro"/>
</dbReference>
<accession>V4TNH6</accession>
<protein>
    <submittedName>
        <fullName evidence="2">Uncharacterized protein</fullName>
    </submittedName>
</protein>
<keyword evidence="3" id="KW-1185">Reference proteome</keyword>
<feature type="non-terminal residue" evidence="2">
    <location>
        <position position="252"/>
    </location>
</feature>
<keyword evidence="1" id="KW-0472">Membrane</keyword>
<evidence type="ECO:0000313" key="3">
    <source>
        <dbReference type="Proteomes" id="UP000030687"/>
    </source>
</evidence>
<dbReference type="STRING" id="85681.V4TNH6"/>
<dbReference type="AlphaFoldDB" id="V4TNH6"/>
<gene>
    <name evidence="2" type="ORF">CICLE_v10023649mg</name>
</gene>
<dbReference type="GO" id="GO:0019005">
    <property type="term" value="C:SCF ubiquitin ligase complex"/>
    <property type="evidence" value="ECO:0007669"/>
    <property type="project" value="InterPro"/>
</dbReference>
<dbReference type="PANTHER" id="PTHR47750:SF7">
    <property type="entry name" value="F-BOX PROTEIN"/>
    <property type="match status" value="1"/>
</dbReference>
<dbReference type="EMBL" id="KI536661">
    <property type="protein sequence ID" value="ESR54977.1"/>
    <property type="molecule type" value="Genomic_DNA"/>
</dbReference>
<dbReference type="InParanoid" id="V4TNH6"/>
<proteinExistence type="predicted"/>
<dbReference type="Proteomes" id="UP000030687">
    <property type="component" value="Unassembled WGS sequence"/>
</dbReference>
<name>V4TNH6_CITCL</name>
<dbReference type="KEGG" id="cic:CICLE_v10023649mg"/>
<dbReference type="GO" id="GO:0009740">
    <property type="term" value="P:gibberellic acid mediated signaling pathway"/>
    <property type="evidence" value="ECO:0007669"/>
    <property type="project" value="TreeGrafter"/>
</dbReference>
<keyword evidence="1" id="KW-0812">Transmembrane</keyword>
<reference evidence="2 3" key="1">
    <citation type="submission" date="2013-10" db="EMBL/GenBank/DDBJ databases">
        <authorList>
            <consortium name="International Citrus Genome Consortium"/>
            <person name="Jenkins J."/>
            <person name="Schmutz J."/>
            <person name="Prochnik S."/>
            <person name="Rokhsar D."/>
            <person name="Gmitter F."/>
            <person name="Ollitrault P."/>
            <person name="Machado M."/>
            <person name="Talon M."/>
            <person name="Wincker P."/>
            <person name="Jaillon O."/>
            <person name="Morgante M."/>
        </authorList>
    </citation>
    <scope>NUCLEOTIDE SEQUENCE</scope>
    <source>
        <strain evidence="3">cv. Clemenules</strain>
    </source>
</reference>
<keyword evidence="1" id="KW-1133">Transmembrane helix</keyword>
<dbReference type="InterPro" id="IPR044184">
    <property type="entry name" value="SNE/GID2"/>
</dbReference>
<evidence type="ECO:0000313" key="2">
    <source>
        <dbReference type="EMBL" id="ESR54977.1"/>
    </source>
</evidence>
<organism evidence="2 3">
    <name type="scientific">Citrus clementina</name>
    <name type="common">Clementine</name>
    <name type="synonym">Citrus deliciosa x Citrus sinensis</name>
    <dbReference type="NCBI Taxonomy" id="85681"/>
    <lineage>
        <taxon>Eukaryota</taxon>
        <taxon>Viridiplantae</taxon>
        <taxon>Streptophyta</taxon>
        <taxon>Embryophyta</taxon>
        <taxon>Tracheophyta</taxon>
        <taxon>Spermatophyta</taxon>
        <taxon>Magnoliopsida</taxon>
        <taxon>eudicotyledons</taxon>
        <taxon>Gunneridae</taxon>
        <taxon>Pentapetalae</taxon>
        <taxon>rosids</taxon>
        <taxon>malvids</taxon>
        <taxon>Sapindales</taxon>
        <taxon>Rutaceae</taxon>
        <taxon>Aurantioideae</taxon>
        <taxon>Citrus</taxon>
    </lineage>
</organism>
<dbReference type="Gramene" id="ESR54977">
    <property type="protein sequence ID" value="ESR54977"/>
    <property type="gene ID" value="CICLE_v10023649mg"/>
</dbReference>
<feature type="transmembrane region" description="Helical" evidence="1">
    <location>
        <begin position="150"/>
        <end position="171"/>
    </location>
</feature>
<sequence length="252" mass="28575">MRRNKKEEEQVKETSFTNLYENSLFEVLKHADTRTSLQAALRQQAMAQDTQNEHLWKLICTHHFANVGCATQQLRSVVLALGGSRRLHSLYLGGSRRFLSLPFFLSQSKPKLKSLTPQPQNLSFASKQNKINLYSSLIIRKKIPRDLTEASLSGAGLSIIAALSMLFLFGMNRLNLTKTIRNFSIGPDLRPTGSEFHSMLVIHSLKHGEEADDDSVEGSHTLPANNFDSYSHEYPILAVNFYDPWCYWSKCL</sequence>
<evidence type="ECO:0000256" key="1">
    <source>
        <dbReference type="SAM" id="Phobius"/>
    </source>
</evidence>